<feature type="compositionally biased region" description="Basic and acidic residues" evidence="4">
    <location>
        <begin position="465"/>
        <end position="477"/>
    </location>
</feature>
<name>A0A9P7JQ31_9AGAM</name>
<comment type="caution">
    <text evidence="7">The sequence shown here is derived from an EMBL/GenBank/DDBJ whole genome shotgun (WGS) entry which is preliminary data.</text>
</comment>
<dbReference type="Pfam" id="PF21719">
    <property type="entry name" value="MIOS_a-sol"/>
    <property type="match status" value="1"/>
</dbReference>
<protein>
    <submittedName>
        <fullName evidence="7">Uncharacterized protein</fullName>
    </submittedName>
</protein>
<dbReference type="InterPro" id="IPR015943">
    <property type="entry name" value="WD40/YVTN_repeat-like_dom_sf"/>
</dbReference>
<keyword evidence="3" id="KW-0677">Repeat</keyword>
<gene>
    <name evidence="7" type="ORF">F5147DRAFT_715191</name>
</gene>
<dbReference type="Pfam" id="PF21720">
    <property type="entry name" value="MIOS_WD40"/>
    <property type="match status" value="1"/>
</dbReference>
<feature type="domain" description="GATOR2 complex protein MIO zinc-ribbon like" evidence="5">
    <location>
        <begin position="1013"/>
        <end position="1104"/>
    </location>
</feature>
<reference evidence="7" key="1">
    <citation type="journal article" date="2020" name="New Phytol.">
        <title>Comparative genomics reveals dynamic genome evolution in host specialist ectomycorrhizal fungi.</title>
        <authorList>
            <person name="Lofgren L.A."/>
            <person name="Nguyen N.H."/>
            <person name="Vilgalys R."/>
            <person name="Ruytinx J."/>
            <person name="Liao H.L."/>
            <person name="Branco S."/>
            <person name="Kuo A."/>
            <person name="LaButti K."/>
            <person name="Lipzen A."/>
            <person name="Andreopoulos W."/>
            <person name="Pangilinan J."/>
            <person name="Riley R."/>
            <person name="Hundley H."/>
            <person name="Na H."/>
            <person name="Barry K."/>
            <person name="Grigoriev I.V."/>
            <person name="Stajich J.E."/>
            <person name="Kennedy P.G."/>
        </authorList>
    </citation>
    <scope>NUCLEOTIDE SEQUENCE</scope>
    <source>
        <strain evidence="7">FC423</strain>
    </source>
</reference>
<evidence type="ECO:0000256" key="3">
    <source>
        <dbReference type="ARBA" id="ARBA00022737"/>
    </source>
</evidence>
<evidence type="ECO:0000313" key="8">
    <source>
        <dbReference type="Proteomes" id="UP000823399"/>
    </source>
</evidence>
<dbReference type="Gene3D" id="2.130.10.10">
    <property type="entry name" value="YVTN repeat-like/Quinoprotein amine dehydrogenase"/>
    <property type="match status" value="1"/>
</dbReference>
<feature type="compositionally biased region" description="Polar residues" evidence="4">
    <location>
        <begin position="503"/>
        <end position="518"/>
    </location>
</feature>
<dbReference type="GeneID" id="64700786"/>
<feature type="domain" description="MIOS-like alpha-solenoid" evidence="6">
    <location>
        <begin position="742"/>
        <end position="874"/>
    </location>
</feature>
<evidence type="ECO:0000259" key="5">
    <source>
        <dbReference type="Pfam" id="PF17034"/>
    </source>
</evidence>
<sequence length="1107" mass="122311">MAPSAQAEKRLLWHPRWENKFMVGGGSQMTMYEWAPEESEIRHVTSQNDLQFMKCFAWSPDPAFDDLFAVGSASGRVDLIRLEATKVARNNVLSSGPVVTLPVRNTRSCNALAFCNADPNYLAVGLDKVRGDSSLIIWDIQSATPLLSPSSPHNLNLTEDSVLEARPQPRIARAEVGHHRTDGRVLQQHAPTEVVSALAFLPQSTHMLLAGISARWLRLFDLRSAVPATTNIATKVYGIATSPIDPHQIACCGDGIITVWDARRLLHPLLMFTEKDAAADGARPRAGSGSFVNHIEFSSSRRGVLAAHEKDSSHVRFWDLQQAQGSENNSDGERSRESSHTQTAKRSWAPWTAGGAGNGNGNEMRHSNVESQEALALVLSDTHKTTSFRKPLASFALVPSKRAFSLTSEVMVVNKDGDLELYAAYDTPKQASWSARGDLIIGAGLRCKVFPGFEDRGVPPQPWDIRIEETTTSRGRNETASLPAFGRGDEDGFPALEGKSAEGKSTPSKPIKTRTYSPASFRHYPLDQSELSASPSSVDAQTPARAEAVQEPKPNGLRQSGEKSSPKGKTSRSVHQAVEDDISMIMRRRTIRGYGLANAKHNAQVVREDLCSNTMLSELWDWIHHSRELVCSPTSRLHGYEFSNQGLLGLWEGFAPLPQVSESSASSFSVLDGLLAIPQISPGDSSLSPISTPAVLDPLTRMRHPLDDLAYGDFTAAVAALCTRRTPGLGRPWRPPVRSTEKLEQRQFALQLCGWSIGEEELNHEIRRWEKEGQQPRAACWLVFMRQYQKALELLMRSTDEMHNLVSGTLAALIPSAGSTLSNELRTHAERVVVRLEDPYFRAMLIQLTSKDWSKVLEEESLPLRERLAIAFQFLEDEALSSYLTRTIDRARTRGDIEGLVITGLTPSGIDILQSYVDRTGDAQTAAILAGQVCPAKFLDARAERWLEMYRDLLDGFKLFHYRVAFDVERGQILQEAVLNGDLAPFDWAPKQILIRCNYCSKPMNPVLDETQKGRPTACPHCSRALPRCSVCLMTLSIVPDCTRDVGLSQSQATYQDTIDDAIVICQTCRHGGHASHILDWFFGEDGARSRGMCPVADCDCHCADEF</sequence>
<dbReference type="PANTHER" id="PTHR16453:SF9">
    <property type="entry name" value="GATOR COMPLEX PROTEIN MIOS"/>
    <property type="match status" value="1"/>
</dbReference>
<dbReference type="CDD" id="cd16691">
    <property type="entry name" value="mRING-H2-C3H3C2_Mio"/>
    <property type="match status" value="1"/>
</dbReference>
<dbReference type="RefSeq" id="XP_041288597.1">
    <property type="nucleotide sequence ID" value="XM_041438527.1"/>
</dbReference>
<proteinExistence type="inferred from homology"/>
<accession>A0A9P7JQ31</accession>
<dbReference type="InterPro" id="IPR037593">
    <property type="entry name" value="MIOS/Sea4"/>
</dbReference>
<evidence type="ECO:0000256" key="4">
    <source>
        <dbReference type="SAM" id="MobiDB-lite"/>
    </source>
</evidence>
<feature type="region of interest" description="Disordered" evidence="4">
    <location>
        <begin position="323"/>
        <end position="365"/>
    </location>
</feature>
<feature type="compositionally biased region" description="Polar residues" evidence="4">
    <location>
        <begin position="529"/>
        <end position="540"/>
    </location>
</feature>
<organism evidence="7 8">
    <name type="scientific">Suillus discolor</name>
    <dbReference type="NCBI Taxonomy" id="1912936"/>
    <lineage>
        <taxon>Eukaryota</taxon>
        <taxon>Fungi</taxon>
        <taxon>Dikarya</taxon>
        <taxon>Basidiomycota</taxon>
        <taxon>Agaricomycotina</taxon>
        <taxon>Agaricomycetes</taxon>
        <taxon>Agaricomycetidae</taxon>
        <taxon>Boletales</taxon>
        <taxon>Suillineae</taxon>
        <taxon>Suillaceae</taxon>
        <taxon>Suillus</taxon>
    </lineage>
</organism>
<dbReference type="GO" id="GO:0005737">
    <property type="term" value="C:cytoplasm"/>
    <property type="evidence" value="ECO:0007669"/>
    <property type="project" value="TreeGrafter"/>
</dbReference>
<evidence type="ECO:0000256" key="1">
    <source>
        <dbReference type="ARBA" id="ARBA00009713"/>
    </source>
</evidence>
<feature type="region of interest" description="Disordered" evidence="4">
    <location>
        <begin position="458"/>
        <end position="578"/>
    </location>
</feature>
<dbReference type="PANTHER" id="PTHR16453">
    <property type="entry name" value="WD40 DOMAIN-CONTAINING PROTEIN MIO FAMILY MEMBER"/>
    <property type="match status" value="1"/>
</dbReference>
<evidence type="ECO:0000313" key="7">
    <source>
        <dbReference type="EMBL" id="KAG2097563.1"/>
    </source>
</evidence>
<dbReference type="InterPro" id="IPR049092">
    <property type="entry name" value="MIOS_a-sol"/>
</dbReference>
<dbReference type="SMART" id="SM00320">
    <property type="entry name" value="WD40"/>
    <property type="match status" value="3"/>
</dbReference>
<dbReference type="Pfam" id="PF17034">
    <property type="entry name" value="zinc_ribbon_16"/>
    <property type="match status" value="1"/>
</dbReference>
<dbReference type="AlphaFoldDB" id="A0A9P7JQ31"/>
<dbReference type="InterPro" id="IPR031488">
    <property type="entry name" value="Zn_ribbon_mio"/>
</dbReference>
<dbReference type="Proteomes" id="UP000823399">
    <property type="component" value="Unassembled WGS sequence"/>
</dbReference>
<dbReference type="InterPro" id="IPR001680">
    <property type="entry name" value="WD40_rpt"/>
</dbReference>
<keyword evidence="8" id="KW-1185">Reference proteome</keyword>
<dbReference type="OrthoDB" id="341486at2759"/>
<dbReference type="EMBL" id="JABBWM010000065">
    <property type="protein sequence ID" value="KAG2097563.1"/>
    <property type="molecule type" value="Genomic_DNA"/>
</dbReference>
<evidence type="ECO:0000256" key="2">
    <source>
        <dbReference type="ARBA" id="ARBA00022574"/>
    </source>
</evidence>
<dbReference type="InterPro" id="IPR036322">
    <property type="entry name" value="WD40_repeat_dom_sf"/>
</dbReference>
<comment type="similarity">
    <text evidence="1">Belongs to the WD repeat mio family.</text>
</comment>
<dbReference type="GO" id="GO:1904263">
    <property type="term" value="P:positive regulation of TORC1 signaling"/>
    <property type="evidence" value="ECO:0007669"/>
    <property type="project" value="TreeGrafter"/>
</dbReference>
<keyword evidence="2" id="KW-0853">WD repeat</keyword>
<evidence type="ECO:0000259" key="6">
    <source>
        <dbReference type="Pfam" id="PF21719"/>
    </source>
</evidence>
<dbReference type="SUPFAM" id="SSF50978">
    <property type="entry name" value="WD40 repeat-like"/>
    <property type="match status" value="1"/>
</dbReference>